<dbReference type="InterPro" id="IPR009057">
    <property type="entry name" value="Homeodomain-like_sf"/>
</dbReference>
<dbReference type="InterPro" id="IPR018060">
    <property type="entry name" value="HTH_AraC"/>
</dbReference>
<name>A0ABT3INE1_9BACT</name>
<dbReference type="Gene3D" id="1.10.10.60">
    <property type="entry name" value="Homeodomain-like"/>
    <property type="match status" value="2"/>
</dbReference>
<dbReference type="SUPFAM" id="SSF46689">
    <property type="entry name" value="Homeodomain-like"/>
    <property type="match status" value="1"/>
</dbReference>
<evidence type="ECO:0000313" key="5">
    <source>
        <dbReference type="EMBL" id="MCW3485468.1"/>
    </source>
</evidence>
<organism evidence="5 6">
    <name type="scientific">Chitinophaga nivalis</name>
    <dbReference type="NCBI Taxonomy" id="2991709"/>
    <lineage>
        <taxon>Bacteria</taxon>
        <taxon>Pseudomonadati</taxon>
        <taxon>Bacteroidota</taxon>
        <taxon>Chitinophagia</taxon>
        <taxon>Chitinophagales</taxon>
        <taxon>Chitinophagaceae</taxon>
        <taxon>Chitinophaga</taxon>
    </lineage>
</organism>
<evidence type="ECO:0000256" key="1">
    <source>
        <dbReference type="ARBA" id="ARBA00023015"/>
    </source>
</evidence>
<accession>A0ABT3INE1</accession>
<keyword evidence="6" id="KW-1185">Reference proteome</keyword>
<dbReference type="RefSeq" id="WP_264731923.1">
    <property type="nucleotide sequence ID" value="NZ_JAPDNR010000001.1"/>
</dbReference>
<dbReference type="PROSITE" id="PS01124">
    <property type="entry name" value="HTH_ARAC_FAMILY_2"/>
    <property type="match status" value="1"/>
</dbReference>
<evidence type="ECO:0000256" key="3">
    <source>
        <dbReference type="ARBA" id="ARBA00023163"/>
    </source>
</evidence>
<feature type="domain" description="HTH araC/xylS-type" evidence="4">
    <location>
        <begin position="177"/>
        <end position="277"/>
    </location>
</feature>
<dbReference type="Pfam" id="PF12833">
    <property type="entry name" value="HTH_18"/>
    <property type="match status" value="1"/>
</dbReference>
<proteinExistence type="predicted"/>
<protein>
    <submittedName>
        <fullName evidence="5">AraC family transcriptional regulator</fullName>
    </submittedName>
</protein>
<dbReference type="EMBL" id="JAPDNS010000002">
    <property type="protein sequence ID" value="MCW3485468.1"/>
    <property type="molecule type" value="Genomic_DNA"/>
</dbReference>
<evidence type="ECO:0000313" key="6">
    <source>
        <dbReference type="Proteomes" id="UP001207742"/>
    </source>
</evidence>
<dbReference type="SUPFAM" id="SSF51215">
    <property type="entry name" value="Regulatory protein AraC"/>
    <property type="match status" value="1"/>
</dbReference>
<keyword evidence="2" id="KW-0238">DNA-binding</keyword>
<dbReference type="PANTHER" id="PTHR43280">
    <property type="entry name" value="ARAC-FAMILY TRANSCRIPTIONAL REGULATOR"/>
    <property type="match status" value="1"/>
</dbReference>
<sequence length="286" mass="33171">MSRNIYEPFKVVTITGTTIPWKKERITFFELVWVAEGKGALQINEQVIPFGKGALFLLLPDETGQITLEEASCLHFIQFQKVYFERTGIHDYAFNFKSWFQQLAFLFYSENRWELPVLKAANDQLVVENLLTLIIQEHQRKLGYCDIIVQNTLFSILHIIARNLSQPAAPAAVSRYAAILPYLQYHIHTPERLTIHHLAGVFHIAPSYFGEFFKKQYGVSLKQYILTYRLKLADIRMQHTDLTLSEIAAELGFTDLAHFRKIFARYRETLPGAHRQALKQAVRKNP</sequence>
<evidence type="ECO:0000259" key="4">
    <source>
        <dbReference type="PROSITE" id="PS01124"/>
    </source>
</evidence>
<dbReference type="Proteomes" id="UP001207742">
    <property type="component" value="Unassembled WGS sequence"/>
</dbReference>
<evidence type="ECO:0000256" key="2">
    <source>
        <dbReference type="ARBA" id="ARBA00023125"/>
    </source>
</evidence>
<dbReference type="InterPro" id="IPR037923">
    <property type="entry name" value="HTH-like"/>
</dbReference>
<reference evidence="5 6" key="1">
    <citation type="submission" date="2022-10" db="EMBL/GenBank/DDBJ databases">
        <title>Chitinophaga nivalis PC15 sp. nov., isolated from Pyeongchang county, South Korea.</title>
        <authorList>
            <person name="Trinh H.N."/>
        </authorList>
    </citation>
    <scope>NUCLEOTIDE SEQUENCE [LARGE SCALE GENOMIC DNA]</scope>
    <source>
        <strain evidence="5 6">PC14</strain>
    </source>
</reference>
<keyword evidence="3" id="KW-0804">Transcription</keyword>
<comment type="caution">
    <text evidence="5">The sequence shown here is derived from an EMBL/GenBank/DDBJ whole genome shotgun (WGS) entry which is preliminary data.</text>
</comment>
<dbReference type="PANTHER" id="PTHR43280:SF2">
    <property type="entry name" value="HTH-TYPE TRANSCRIPTIONAL REGULATOR EXSA"/>
    <property type="match status" value="1"/>
</dbReference>
<gene>
    <name evidence="5" type="ORF">OL497_16275</name>
</gene>
<keyword evidence="1" id="KW-0805">Transcription regulation</keyword>
<dbReference type="SMART" id="SM00342">
    <property type="entry name" value="HTH_ARAC"/>
    <property type="match status" value="1"/>
</dbReference>